<reference evidence="2 3" key="1">
    <citation type="submission" date="2017-08" db="EMBL/GenBank/DDBJ databases">
        <title>Infants hospitalized years apart are colonized by the same room-sourced microbial strains.</title>
        <authorList>
            <person name="Brooks B."/>
            <person name="Olm M.R."/>
            <person name="Firek B.A."/>
            <person name="Baker R."/>
            <person name="Thomas B.C."/>
            <person name="Morowitz M.J."/>
            <person name="Banfield J.F."/>
        </authorList>
    </citation>
    <scope>NUCLEOTIDE SEQUENCE [LARGE SCALE GENOMIC DNA]</scope>
    <source>
        <strain evidence="2">S2_005_003_R2_43</strain>
    </source>
</reference>
<dbReference type="Proteomes" id="UP000249577">
    <property type="component" value="Unassembled WGS sequence"/>
</dbReference>
<organism evidence="2 3">
    <name type="scientific">Ancylobacter novellus</name>
    <name type="common">Thiobacillus novellus</name>
    <dbReference type="NCBI Taxonomy" id="921"/>
    <lineage>
        <taxon>Bacteria</taxon>
        <taxon>Pseudomonadati</taxon>
        <taxon>Pseudomonadota</taxon>
        <taxon>Alphaproteobacteria</taxon>
        <taxon>Hyphomicrobiales</taxon>
        <taxon>Xanthobacteraceae</taxon>
        <taxon>Ancylobacter</taxon>
    </lineage>
</organism>
<proteinExistence type="predicted"/>
<evidence type="ECO:0000313" key="2">
    <source>
        <dbReference type="EMBL" id="PZQ13059.1"/>
    </source>
</evidence>
<name>A0A2W5KAN1_ANCNO</name>
<comment type="caution">
    <text evidence="2">The sequence shown here is derived from an EMBL/GenBank/DDBJ whole genome shotgun (WGS) entry which is preliminary data.</text>
</comment>
<evidence type="ECO:0000256" key="1">
    <source>
        <dbReference type="SAM" id="MobiDB-lite"/>
    </source>
</evidence>
<gene>
    <name evidence="2" type="ORF">DI565_15460</name>
</gene>
<accession>A0A2W5KAN1</accession>
<protein>
    <submittedName>
        <fullName evidence="2">Uncharacterized protein</fullName>
    </submittedName>
</protein>
<feature type="compositionally biased region" description="Pro residues" evidence="1">
    <location>
        <begin position="110"/>
        <end position="119"/>
    </location>
</feature>
<dbReference type="AlphaFoldDB" id="A0A2W5KAN1"/>
<feature type="compositionally biased region" description="Basic residues" evidence="1">
    <location>
        <begin position="127"/>
        <end position="136"/>
    </location>
</feature>
<dbReference type="EMBL" id="QFPN01000008">
    <property type="protein sequence ID" value="PZQ13059.1"/>
    <property type="molecule type" value="Genomic_DNA"/>
</dbReference>
<evidence type="ECO:0000313" key="3">
    <source>
        <dbReference type="Proteomes" id="UP000249577"/>
    </source>
</evidence>
<feature type="region of interest" description="Disordered" evidence="1">
    <location>
        <begin position="103"/>
        <end position="136"/>
    </location>
</feature>
<sequence length="136" mass="13952">MESGDFMKRGATCALAAGAFALTACQTTGTGVQYVKERPGPDIQTARAQCEAWAAKASHVVIGIGGPEVIAGGLIASAILTGVRRAQAFEYCMTAQGYRKVDARTAAQPAPAPAPPPQTKKPTPAKTTKKAPVRAG</sequence>